<keyword evidence="3" id="KW-0804">Transcription</keyword>
<dbReference type="PANTHER" id="PTHR33204:SF36">
    <property type="entry name" value="TRANSCRIPTIONAL REGULATORY PROTEIN"/>
    <property type="match status" value="1"/>
</dbReference>
<reference evidence="5 6" key="1">
    <citation type="submission" date="2020-07" db="EMBL/GenBank/DDBJ databases">
        <title>Sequencing the genomes of 1000 actinobacteria strains.</title>
        <authorList>
            <person name="Klenk H.-P."/>
        </authorList>
    </citation>
    <scope>NUCLEOTIDE SEQUENCE [LARGE SCALE GENOMIC DNA]</scope>
    <source>
        <strain evidence="5 6">DSM 44442</strain>
    </source>
</reference>
<dbReference type="Proteomes" id="UP000572051">
    <property type="component" value="Unassembled WGS sequence"/>
</dbReference>
<keyword evidence="6" id="KW-1185">Reference proteome</keyword>
<dbReference type="Pfam" id="PF01638">
    <property type="entry name" value="HxlR"/>
    <property type="match status" value="1"/>
</dbReference>
<dbReference type="Gene3D" id="1.10.10.10">
    <property type="entry name" value="Winged helix-like DNA-binding domain superfamily/Winged helix DNA-binding domain"/>
    <property type="match status" value="1"/>
</dbReference>
<evidence type="ECO:0000256" key="3">
    <source>
        <dbReference type="ARBA" id="ARBA00023163"/>
    </source>
</evidence>
<dbReference type="InterPro" id="IPR002577">
    <property type="entry name" value="HTH_HxlR"/>
</dbReference>
<name>A0A7Z0EM63_9ACTN</name>
<dbReference type="PROSITE" id="PS51118">
    <property type="entry name" value="HTH_HXLR"/>
    <property type="match status" value="1"/>
</dbReference>
<dbReference type="AlphaFoldDB" id="A0A7Z0EM63"/>
<dbReference type="InterPro" id="IPR036390">
    <property type="entry name" value="WH_DNA-bd_sf"/>
</dbReference>
<dbReference type="GO" id="GO:0003677">
    <property type="term" value="F:DNA binding"/>
    <property type="evidence" value="ECO:0007669"/>
    <property type="project" value="UniProtKB-KW"/>
</dbReference>
<dbReference type="PANTHER" id="PTHR33204">
    <property type="entry name" value="TRANSCRIPTIONAL REGULATOR, MARR FAMILY"/>
    <property type="match status" value="1"/>
</dbReference>
<sequence>MQRTRFGDMACSIARTMDVIGEPWSPLVLRNVYVGINRFEPLQQSLGISRKVLTERLKWLVENGVLERVEYSDRPPRHEYALTDKGRELCDLLMVMVRWGDRWTAGEAGPPVLYRHHACGEISHVEPRCSVCGRPMHATDVDVLPGPGAADD</sequence>
<keyword evidence="1" id="KW-0805">Transcription regulation</keyword>
<keyword evidence="2 5" id="KW-0238">DNA-binding</keyword>
<evidence type="ECO:0000313" key="6">
    <source>
        <dbReference type="Proteomes" id="UP000572051"/>
    </source>
</evidence>
<evidence type="ECO:0000256" key="1">
    <source>
        <dbReference type="ARBA" id="ARBA00023015"/>
    </source>
</evidence>
<organism evidence="5 6">
    <name type="scientific">Nocardiopsis aegyptia</name>
    <dbReference type="NCBI Taxonomy" id="220378"/>
    <lineage>
        <taxon>Bacteria</taxon>
        <taxon>Bacillati</taxon>
        <taxon>Actinomycetota</taxon>
        <taxon>Actinomycetes</taxon>
        <taxon>Streptosporangiales</taxon>
        <taxon>Nocardiopsidaceae</taxon>
        <taxon>Nocardiopsis</taxon>
    </lineage>
</organism>
<dbReference type="EMBL" id="JACCFS010000001">
    <property type="protein sequence ID" value="NYJ34673.1"/>
    <property type="molecule type" value="Genomic_DNA"/>
</dbReference>
<protein>
    <submittedName>
        <fullName evidence="5">DNA-binding HxlR family transcriptional regulator</fullName>
    </submittedName>
</protein>
<dbReference type="SUPFAM" id="SSF46785">
    <property type="entry name" value="Winged helix' DNA-binding domain"/>
    <property type="match status" value="1"/>
</dbReference>
<evidence type="ECO:0000313" key="5">
    <source>
        <dbReference type="EMBL" id="NYJ34673.1"/>
    </source>
</evidence>
<feature type="domain" description="HTH hxlR-type" evidence="4">
    <location>
        <begin position="11"/>
        <end position="108"/>
    </location>
</feature>
<evidence type="ECO:0000259" key="4">
    <source>
        <dbReference type="PROSITE" id="PS51118"/>
    </source>
</evidence>
<dbReference type="RefSeq" id="WP_179823402.1">
    <property type="nucleotide sequence ID" value="NZ_JACCFS010000001.1"/>
</dbReference>
<proteinExistence type="predicted"/>
<comment type="caution">
    <text evidence="5">The sequence shown here is derived from an EMBL/GenBank/DDBJ whole genome shotgun (WGS) entry which is preliminary data.</text>
</comment>
<dbReference type="InterPro" id="IPR036388">
    <property type="entry name" value="WH-like_DNA-bd_sf"/>
</dbReference>
<evidence type="ECO:0000256" key="2">
    <source>
        <dbReference type="ARBA" id="ARBA00023125"/>
    </source>
</evidence>
<accession>A0A7Z0EM63</accession>
<gene>
    <name evidence="5" type="ORF">HNR10_002554</name>
</gene>